<proteinExistence type="inferred from homology"/>
<dbReference type="PANTHER" id="PTHR11679">
    <property type="entry name" value="VESICLE PROTEIN SORTING-ASSOCIATED"/>
    <property type="match status" value="1"/>
</dbReference>
<sequence length="624" mass="69474">MTLSLQDKQRDALLRILEFNVDTATDATNTDRWGEQWKVLVYDHFCRDIISPILKLHELRKKGVTLHMLLDSEREEIPDVPAIYFVQPTTENIQRIIQDCSKELYNTMHLNFATPIPRDKLEYFAKGCVDAGCTSMISKVYDQHSNFVSLEPQLFSLNQSGSYVACNDARSSDATIEQAMANITQGLFSVLATMGSIPVIRCPNTEGPSRLVAERLNQTLRDHLTKRSGVFNDSGATFQRPVLIILDRNEDLTSILHHPSTYQALVDDMLKIKLNRVSFKVPNDKGQLVEKSLDLDVKADKFFETNAGLLFPDAIAGHEEELKVVLKKEKEISAKAGGAGIGNSTKDLVVAVDTLPALLEKKKTLEVHANVFQATMDAVTQRQVPEFSILEQRLIEGFNVPKADVVALLHEKGSVEDKVRLLMIYYLTSGASSGEIAEFEAVMREQGGLTAFESAWKFIKQHTSLQKHASVGSSFLETPPSSSNTASKLKGLANNWAGSFAGQAQGWLSQAAEQFKNFLPENKKLQLTRIADAICDLKPNTEDESYLYLDPKIKTAPGGAVPRQRTPFREAIVFVIGGGNYNEYQNLQAYAKAQPATQPRHIVYGCTELLSPNEFLQQLNQVHT</sequence>
<dbReference type="PIRSF" id="PIRSF005715">
    <property type="entry name" value="VPS45_Sec1"/>
    <property type="match status" value="1"/>
</dbReference>
<evidence type="ECO:0000313" key="3">
    <source>
        <dbReference type="Proteomes" id="UP000481153"/>
    </source>
</evidence>
<gene>
    <name evidence="2" type="ORF">Ae201684_009672</name>
</gene>
<accession>A0A6G0X0W7</accession>
<keyword evidence="3" id="KW-1185">Reference proteome</keyword>
<organism evidence="2 3">
    <name type="scientific">Aphanomyces euteiches</name>
    <dbReference type="NCBI Taxonomy" id="100861"/>
    <lineage>
        <taxon>Eukaryota</taxon>
        <taxon>Sar</taxon>
        <taxon>Stramenopiles</taxon>
        <taxon>Oomycota</taxon>
        <taxon>Saprolegniomycetes</taxon>
        <taxon>Saprolegniales</taxon>
        <taxon>Verrucalvaceae</taxon>
        <taxon>Aphanomyces</taxon>
    </lineage>
</organism>
<dbReference type="Gene3D" id="1.25.40.60">
    <property type="match status" value="1"/>
</dbReference>
<dbReference type="InterPro" id="IPR001619">
    <property type="entry name" value="Sec1-like"/>
</dbReference>
<comment type="similarity">
    <text evidence="1">Belongs to the STXBP/unc-18/SEC1 family.</text>
</comment>
<dbReference type="Proteomes" id="UP000481153">
    <property type="component" value="Unassembled WGS sequence"/>
</dbReference>
<dbReference type="InterPro" id="IPR036045">
    <property type="entry name" value="Sec1-like_sf"/>
</dbReference>
<name>A0A6G0X0W7_9STRA</name>
<dbReference type="GO" id="GO:0016192">
    <property type="term" value="P:vesicle-mediated transport"/>
    <property type="evidence" value="ECO:0007669"/>
    <property type="project" value="InterPro"/>
</dbReference>
<dbReference type="EMBL" id="VJMJ01000122">
    <property type="protein sequence ID" value="KAF0733426.1"/>
    <property type="molecule type" value="Genomic_DNA"/>
</dbReference>
<dbReference type="AlphaFoldDB" id="A0A6G0X0W7"/>
<evidence type="ECO:0000256" key="1">
    <source>
        <dbReference type="ARBA" id="ARBA00009884"/>
    </source>
</evidence>
<protein>
    <recommendedName>
        <fullName evidence="4">Sec1 family domain-containing protein 1</fullName>
    </recommendedName>
</protein>
<dbReference type="Pfam" id="PF00995">
    <property type="entry name" value="Sec1"/>
    <property type="match status" value="1"/>
</dbReference>
<reference evidence="2 3" key="1">
    <citation type="submission" date="2019-07" db="EMBL/GenBank/DDBJ databases">
        <title>Genomics analysis of Aphanomyces spp. identifies a new class of oomycete effector associated with host adaptation.</title>
        <authorList>
            <person name="Gaulin E."/>
        </authorList>
    </citation>
    <scope>NUCLEOTIDE SEQUENCE [LARGE SCALE GENOMIC DNA]</scope>
    <source>
        <strain evidence="2 3">ATCC 201684</strain>
    </source>
</reference>
<dbReference type="Gene3D" id="3.40.50.2060">
    <property type="match status" value="1"/>
</dbReference>
<dbReference type="InterPro" id="IPR043127">
    <property type="entry name" value="Sec-1-like_dom3a"/>
</dbReference>
<dbReference type="Gene3D" id="3.90.830.10">
    <property type="entry name" value="Syntaxin Binding Protein 1, Chain A, domain 2"/>
    <property type="match status" value="1"/>
</dbReference>
<dbReference type="InterPro" id="IPR027482">
    <property type="entry name" value="Sec1-like_dom2"/>
</dbReference>
<evidence type="ECO:0000313" key="2">
    <source>
        <dbReference type="EMBL" id="KAF0733426.1"/>
    </source>
</evidence>
<dbReference type="SUPFAM" id="SSF56815">
    <property type="entry name" value="Sec1/munc18-like (SM) proteins"/>
    <property type="match status" value="1"/>
</dbReference>
<dbReference type="VEuPathDB" id="FungiDB:AeMF1_005008"/>
<comment type="caution">
    <text evidence="2">The sequence shown here is derived from an EMBL/GenBank/DDBJ whole genome shotgun (WGS) entry which is preliminary data.</text>
</comment>
<dbReference type="Gene3D" id="3.40.50.1910">
    <property type="match status" value="1"/>
</dbReference>
<dbReference type="InterPro" id="IPR043154">
    <property type="entry name" value="Sec-1-like_dom1"/>
</dbReference>
<evidence type="ECO:0008006" key="4">
    <source>
        <dbReference type="Google" id="ProtNLM"/>
    </source>
</evidence>